<dbReference type="Pfam" id="PF13473">
    <property type="entry name" value="Cupredoxin_1"/>
    <property type="match status" value="1"/>
</dbReference>
<dbReference type="PROSITE" id="PS51257">
    <property type="entry name" value="PROKAR_LIPOPROTEIN"/>
    <property type="match status" value="1"/>
</dbReference>
<accession>A0ABU5PHH6</accession>
<dbReference type="InterPro" id="IPR008972">
    <property type="entry name" value="Cupredoxin"/>
</dbReference>
<keyword evidence="1" id="KW-0732">Signal</keyword>
<evidence type="ECO:0000313" key="3">
    <source>
        <dbReference type="EMBL" id="MEA3569403.1"/>
    </source>
</evidence>
<proteinExistence type="predicted"/>
<reference evidence="3 4" key="1">
    <citation type="submission" date="2023-12" db="EMBL/GenBank/DDBJ databases">
        <title>Whole genome sequencing of Paenibacillus phoenicis isolated from the Phoenix Mars Lander spacecraft assembly facility.</title>
        <authorList>
            <person name="Garcia A."/>
            <person name="Venkateswaran K."/>
        </authorList>
    </citation>
    <scope>NUCLEOTIDE SEQUENCE [LARGE SCALE GENOMIC DNA]</scope>
    <source>
        <strain evidence="3 4">3PO2SA</strain>
    </source>
</reference>
<dbReference type="InterPro" id="IPR028096">
    <property type="entry name" value="EfeO_Cupredoxin"/>
</dbReference>
<feature type="domain" description="EfeO-type cupredoxin-like" evidence="2">
    <location>
        <begin position="41"/>
        <end position="127"/>
    </location>
</feature>
<name>A0ABU5PHH6_9BACL</name>
<gene>
    <name evidence="3" type="ORF">U9M73_05250</name>
</gene>
<organism evidence="3 4">
    <name type="scientific">Paenibacillus phoenicis</name>
    <dbReference type="NCBI Taxonomy" id="554117"/>
    <lineage>
        <taxon>Bacteria</taxon>
        <taxon>Bacillati</taxon>
        <taxon>Bacillota</taxon>
        <taxon>Bacilli</taxon>
        <taxon>Bacillales</taxon>
        <taxon>Paenibacillaceae</taxon>
        <taxon>Paenibacillus</taxon>
    </lineage>
</organism>
<evidence type="ECO:0000256" key="1">
    <source>
        <dbReference type="SAM" id="SignalP"/>
    </source>
</evidence>
<sequence>MNQRLGAVACLLAAGMLLLSACADAPGRYIGESEPAAETTGPVKSFTVHASSSGYDLTEIKVKRGNTVQITLKNTQGMHSLKIKGYNKEVRGGKTITFTADQAGTFEYSCNISCGKNHKEMKGILIVK</sequence>
<evidence type="ECO:0000259" key="2">
    <source>
        <dbReference type="Pfam" id="PF13473"/>
    </source>
</evidence>
<keyword evidence="4" id="KW-1185">Reference proteome</keyword>
<dbReference type="Gene3D" id="2.60.40.420">
    <property type="entry name" value="Cupredoxins - blue copper proteins"/>
    <property type="match status" value="1"/>
</dbReference>
<evidence type="ECO:0000313" key="4">
    <source>
        <dbReference type="Proteomes" id="UP001292216"/>
    </source>
</evidence>
<feature type="chain" id="PRO_5046393920" evidence="1">
    <location>
        <begin position="26"/>
        <end position="128"/>
    </location>
</feature>
<dbReference type="Proteomes" id="UP001292216">
    <property type="component" value="Unassembled WGS sequence"/>
</dbReference>
<comment type="caution">
    <text evidence="3">The sequence shown here is derived from an EMBL/GenBank/DDBJ whole genome shotgun (WGS) entry which is preliminary data.</text>
</comment>
<dbReference type="SUPFAM" id="SSF49503">
    <property type="entry name" value="Cupredoxins"/>
    <property type="match status" value="1"/>
</dbReference>
<dbReference type="RefSeq" id="WP_260069922.1">
    <property type="nucleotide sequence ID" value="NZ_CBCSKM010000005.1"/>
</dbReference>
<dbReference type="EMBL" id="JAYERP010000001">
    <property type="protein sequence ID" value="MEA3569403.1"/>
    <property type="molecule type" value="Genomic_DNA"/>
</dbReference>
<protein>
    <submittedName>
        <fullName evidence="3">Cupredoxin domain-containing protein</fullName>
    </submittedName>
</protein>
<feature type="signal peptide" evidence="1">
    <location>
        <begin position="1"/>
        <end position="25"/>
    </location>
</feature>